<gene>
    <name evidence="2" type="ORF">KK062_01880</name>
</gene>
<reference evidence="2 3" key="1">
    <citation type="submission" date="2021-05" db="EMBL/GenBank/DDBJ databases">
        <title>A Polyphasic approach of four new species of the genus Ohtaekwangia: Ohtaekwangia histidinii sp. nov., Ohtaekwangia cretensis sp. nov., Ohtaekwangia indiensis sp. nov., Ohtaekwangia reichenbachii sp. nov. from diverse environment.</title>
        <authorList>
            <person name="Octaviana S."/>
        </authorList>
    </citation>
    <scope>NUCLEOTIDE SEQUENCE [LARGE SCALE GENOMIC DNA]</scope>
    <source>
        <strain evidence="2 3">PWU5</strain>
    </source>
</reference>
<feature type="region of interest" description="Disordered" evidence="1">
    <location>
        <begin position="274"/>
        <end position="307"/>
    </location>
</feature>
<keyword evidence="3" id="KW-1185">Reference proteome</keyword>
<evidence type="ECO:0000313" key="3">
    <source>
        <dbReference type="Proteomes" id="UP001319080"/>
    </source>
</evidence>
<evidence type="ECO:0000256" key="1">
    <source>
        <dbReference type="SAM" id="MobiDB-lite"/>
    </source>
</evidence>
<name>A0AAP2DT24_9BACT</name>
<evidence type="ECO:0000313" key="2">
    <source>
        <dbReference type="EMBL" id="MBT1706951.1"/>
    </source>
</evidence>
<feature type="region of interest" description="Disordered" evidence="1">
    <location>
        <begin position="340"/>
        <end position="374"/>
    </location>
</feature>
<dbReference type="EMBL" id="JAHESE010000001">
    <property type="protein sequence ID" value="MBT1706951.1"/>
    <property type="molecule type" value="Genomic_DNA"/>
</dbReference>
<accession>A0AAP2DT24</accession>
<dbReference type="RefSeq" id="WP_254082532.1">
    <property type="nucleotide sequence ID" value="NZ_JAHESE010000001.1"/>
</dbReference>
<organism evidence="2 3">
    <name type="scientific">Dawidia cretensis</name>
    <dbReference type="NCBI Taxonomy" id="2782350"/>
    <lineage>
        <taxon>Bacteria</taxon>
        <taxon>Pseudomonadati</taxon>
        <taxon>Bacteroidota</taxon>
        <taxon>Cytophagia</taxon>
        <taxon>Cytophagales</taxon>
        <taxon>Chryseotaleaceae</taxon>
        <taxon>Dawidia</taxon>
    </lineage>
</organism>
<sequence>MALLEGLTFTGSLGDFSAYRMRGTDKIVMRKKGGARRDEIRNSPAFATARLYMTEFGGCSRMGKHVRQSMQQLRDLADYNISGPINKIMKVVQKQDEANELGRRPIVLSNHTKLLEGFCLNQKYTLDSILRTSINATVDAEGGSAHVEIPRLLRDINFFPNNRHTLFRIEVTLGVAPNFAFNPKTGEYQPPAWHTNNQPSVYTCTDWHAALEGAPAMSLDIAFGELPPDADYSLVLSVGIRFGFTSNKGTVEEVKRAGAAKVLMVVGGKASEKADLSKVDNVPATESVSSPIKDKPSSSRAEVSSGKEQILQPTFSYEYTVADTLQPTMPRAAGNQYAVAQASMQPKKRRTSRSLAEHREVETPPTNKKRQETPSDFTAYYCTMTHAANSRVVYIPA</sequence>
<comment type="caution">
    <text evidence="2">The sequence shown here is derived from an EMBL/GenBank/DDBJ whole genome shotgun (WGS) entry which is preliminary data.</text>
</comment>
<proteinExistence type="predicted"/>
<dbReference type="Proteomes" id="UP001319080">
    <property type="component" value="Unassembled WGS sequence"/>
</dbReference>
<dbReference type="AlphaFoldDB" id="A0AAP2DT24"/>
<protein>
    <submittedName>
        <fullName evidence="2">Uncharacterized protein</fullName>
    </submittedName>
</protein>